<feature type="region of interest" description="Disordered" evidence="1">
    <location>
        <begin position="629"/>
        <end position="654"/>
    </location>
</feature>
<feature type="region of interest" description="Disordered" evidence="1">
    <location>
        <begin position="309"/>
        <end position="330"/>
    </location>
</feature>
<protein>
    <submittedName>
        <fullName evidence="4">Uncharacterized protein</fullName>
    </submittedName>
</protein>
<feature type="region of interest" description="Disordered" evidence="1">
    <location>
        <begin position="569"/>
        <end position="591"/>
    </location>
</feature>
<evidence type="ECO:0000256" key="2">
    <source>
        <dbReference type="SAM" id="Phobius"/>
    </source>
</evidence>
<feature type="region of interest" description="Disordered" evidence="1">
    <location>
        <begin position="177"/>
        <end position="257"/>
    </location>
</feature>
<comment type="caution">
    <text evidence="4">The sequence shown here is derived from an EMBL/GenBank/DDBJ whole genome shotgun (WGS) entry which is preliminary data.</text>
</comment>
<keyword evidence="3" id="KW-0732">Signal</keyword>
<evidence type="ECO:0000313" key="5">
    <source>
        <dbReference type="Proteomes" id="UP001347796"/>
    </source>
</evidence>
<dbReference type="AlphaFoldDB" id="A0AAN8JXK8"/>
<feature type="chain" id="PRO_5042842097" evidence="3">
    <location>
        <begin position="20"/>
        <end position="654"/>
    </location>
</feature>
<feature type="transmembrane region" description="Helical" evidence="2">
    <location>
        <begin position="539"/>
        <end position="561"/>
    </location>
</feature>
<dbReference type="Proteomes" id="UP001347796">
    <property type="component" value="Unassembled WGS sequence"/>
</dbReference>
<evidence type="ECO:0000256" key="1">
    <source>
        <dbReference type="SAM" id="MobiDB-lite"/>
    </source>
</evidence>
<keyword evidence="2" id="KW-0812">Transmembrane</keyword>
<proteinExistence type="predicted"/>
<feature type="region of interest" description="Disordered" evidence="1">
    <location>
        <begin position="269"/>
        <end position="288"/>
    </location>
</feature>
<name>A0AAN8JXK8_PATCE</name>
<reference evidence="4 5" key="1">
    <citation type="submission" date="2024-01" db="EMBL/GenBank/DDBJ databases">
        <title>The genome of the rayed Mediterranean limpet Patella caerulea (Linnaeus, 1758).</title>
        <authorList>
            <person name="Anh-Thu Weber A."/>
            <person name="Halstead-Nussloch G."/>
        </authorList>
    </citation>
    <scope>NUCLEOTIDE SEQUENCE [LARGE SCALE GENOMIC DNA]</scope>
    <source>
        <strain evidence="4">AATW-2023a</strain>
        <tissue evidence="4">Whole specimen</tissue>
    </source>
</reference>
<accession>A0AAN8JXK8</accession>
<feature type="signal peptide" evidence="3">
    <location>
        <begin position="1"/>
        <end position="19"/>
    </location>
</feature>
<evidence type="ECO:0000313" key="4">
    <source>
        <dbReference type="EMBL" id="KAK6187802.1"/>
    </source>
</evidence>
<dbReference type="EMBL" id="JAZGQO010000004">
    <property type="protein sequence ID" value="KAK6187802.1"/>
    <property type="molecule type" value="Genomic_DNA"/>
</dbReference>
<dbReference type="CDD" id="cd22823">
    <property type="entry name" value="Gal_Rha_Lectin"/>
    <property type="match status" value="1"/>
</dbReference>
<gene>
    <name evidence="4" type="ORF">SNE40_005747</name>
</gene>
<keyword evidence="2" id="KW-0472">Membrane</keyword>
<keyword evidence="2" id="KW-1133">Transmembrane helix</keyword>
<organism evidence="4 5">
    <name type="scientific">Patella caerulea</name>
    <name type="common">Rayed Mediterranean limpet</name>
    <dbReference type="NCBI Taxonomy" id="87958"/>
    <lineage>
        <taxon>Eukaryota</taxon>
        <taxon>Metazoa</taxon>
        <taxon>Spiralia</taxon>
        <taxon>Lophotrochozoa</taxon>
        <taxon>Mollusca</taxon>
        <taxon>Gastropoda</taxon>
        <taxon>Patellogastropoda</taxon>
        <taxon>Patelloidea</taxon>
        <taxon>Patellidae</taxon>
        <taxon>Patella</taxon>
    </lineage>
</organism>
<feature type="compositionally biased region" description="Polar residues" evidence="1">
    <location>
        <begin position="309"/>
        <end position="325"/>
    </location>
</feature>
<sequence length="654" mass="72411">MKTFVLVICLFFIPRVSEAQQWPVKMTSACYGLRSPFLAASCPRGKHIVVRNVFANAKPRYTNCPEETEEDVPVDPNCCVCTPDDCLMEYSGVSKMMYYTECNGRQSCNPRVSWQPIGNTCPHRHYLLRSNYMVMEYYCVDGIAVTGSNNTVILDNRIDRVQKPRLVKADSLSNSTLRRSTVGSTTRTSVTIPPTTNTPTASSTTTTIPPTTKTTPRTTKAIQTTAYRTTTTVPLTTTTKPPTTTKNPLTTTTTPQRTTSPIATITKRTTTTTQQTTTPPSTTTTTPQTTTLSLIIIPMNSNTSSRIKFPSQTNSFPQQLGSATNKPRITTPTIRTRQPQPITTTVKSSLTPTTSTMREHLSIVSLPTEQSDKAGSRTTISFRASLKQNSTETTFNGDSFSETAASASNTDFASAKCIVTTECHTSIIINIIDAGQCPFKMLIRNLKGDSWSLCDINNNGFDTYSNVLLIYGNDSGVDVEFGNPWLQFISSDHFTDVFLLCNKMNTVNDSIRDCYTPVSKATDPAVDYDAYPGLKNWEVALIAVGVLFILTFTSLCIWAMYSRRKKNRDRRRRFSLPAPQHMEPRPDRRLQTPTIVRIPDSGADAGVNFESSPRRSCGERTMLPTIVSMDRVNPGGTARPQLPPILHRPRFTSS</sequence>
<evidence type="ECO:0000256" key="3">
    <source>
        <dbReference type="SAM" id="SignalP"/>
    </source>
</evidence>
<keyword evidence="5" id="KW-1185">Reference proteome</keyword>